<dbReference type="Pfam" id="PF20866">
    <property type="entry name" value="MdcG_N"/>
    <property type="match status" value="1"/>
</dbReference>
<dbReference type="NCBIfam" id="NF002332">
    <property type="entry name" value="PRK01293.1"/>
    <property type="match status" value="1"/>
</dbReference>
<dbReference type="InterPro" id="IPR049180">
    <property type="entry name" value="MdcG_C"/>
</dbReference>
<dbReference type="GO" id="GO:0016779">
    <property type="term" value="F:nucleotidyltransferase activity"/>
    <property type="evidence" value="ECO:0007669"/>
    <property type="project" value="UniProtKB-KW"/>
</dbReference>
<reference evidence="5 6" key="1">
    <citation type="journal article" date="2015" name="Stand. Genomic Sci.">
        <title>Genomic Encyclopedia of Bacterial and Archaeal Type Strains, Phase III: the genomes of soil and plant-associated and newly described type strains.</title>
        <authorList>
            <person name="Whitman W.B."/>
            <person name="Woyke T."/>
            <person name="Klenk H.P."/>
            <person name="Zhou Y."/>
            <person name="Lilburn T.G."/>
            <person name="Beck B.J."/>
            <person name="De Vos P."/>
            <person name="Vandamme P."/>
            <person name="Eisen J.A."/>
            <person name="Garrity G."/>
            <person name="Hugenholtz P."/>
            <person name="Kyrpides N.C."/>
        </authorList>
    </citation>
    <scope>NUCLEOTIDE SEQUENCE [LARGE SCALE GENOMIC DNA]</scope>
    <source>
        <strain evidence="5 6">CGMCC 1.10685</strain>
    </source>
</reference>
<dbReference type="Pfam" id="PF10620">
    <property type="entry name" value="MdcG"/>
    <property type="match status" value="1"/>
</dbReference>
<name>A0A562PKP7_9BURK</name>
<accession>A0A562PKP7</accession>
<feature type="domain" description="Phosphoribosyl-dephospho-CoA transferase MdcG N-terminal" evidence="4">
    <location>
        <begin position="5"/>
        <end position="78"/>
    </location>
</feature>
<feature type="domain" description="Phosphoribosyl-dephospho-CoA transferase MdcG C-terminal" evidence="3">
    <location>
        <begin position="90"/>
        <end position="200"/>
    </location>
</feature>
<dbReference type="EMBL" id="VLKW01000008">
    <property type="protein sequence ID" value="TWI44893.1"/>
    <property type="molecule type" value="Genomic_DNA"/>
</dbReference>
<protein>
    <submittedName>
        <fullName evidence="5">Phosphoribosyl-dephospho-CoA transferase</fullName>
    </submittedName>
</protein>
<evidence type="ECO:0000256" key="2">
    <source>
        <dbReference type="ARBA" id="ARBA00022695"/>
    </source>
</evidence>
<evidence type="ECO:0000259" key="3">
    <source>
        <dbReference type="Pfam" id="PF10620"/>
    </source>
</evidence>
<dbReference type="RefSeq" id="WP_229418878.1">
    <property type="nucleotide sequence ID" value="NZ_CP046904.1"/>
</dbReference>
<evidence type="ECO:0000313" key="5">
    <source>
        <dbReference type="EMBL" id="TWI44893.1"/>
    </source>
</evidence>
<evidence type="ECO:0000313" key="6">
    <source>
        <dbReference type="Proteomes" id="UP000315112"/>
    </source>
</evidence>
<comment type="caution">
    <text evidence="5">The sequence shown here is derived from an EMBL/GenBank/DDBJ whole genome shotgun (WGS) entry which is preliminary data.</text>
</comment>
<dbReference type="InterPro" id="IPR048903">
    <property type="entry name" value="MdcG_N"/>
</dbReference>
<evidence type="ECO:0000256" key="1">
    <source>
        <dbReference type="ARBA" id="ARBA00022679"/>
    </source>
</evidence>
<dbReference type="InterPro" id="IPR017557">
    <property type="entry name" value="Holo-ACP_synthase"/>
</dbReference>
<dbReference type="AlphaFoldDB" id="A0A562PKP7"/>
<dbReference type="NCBIfam" id="TIGR03135">
    <property type="entry name" value="malonate_mdcG"/>
    <property type="match status" value="1"/>
</dbReference>
<organism evidence="5 6">
    <name type="scientific">Pseudoduganella flava</name>
    <dbReference type="NCBI Taxonomy" id="871742"/>
    <lineage>
        <taxon>Bacteria</taxon>
        <taxon>Pseudomonadati</taxon>
        <taxon>Pseudomonadota</taxon>
        <taxon>Betaproteobacteria</taxon>
        <taxon>Burkholderiales</taxon>
        <taxon>Oxalobacteraceae</taxon>
        <taxon>Telluria group</taxon>
        <taxon>Pseudoduganella</taxon>
    </lineage>
</organism>
<evidence type="ECO:0000259" key="4">
    <source>
        <dbReference type="Pfam" id="PF20866"/>
    </source>
</evidence>
<proteinExistence type="predicted"/>
<dbReference type="Proteomes" id="UP000315112">
    <property type="component" value="Unassembled WGS sequence"/>
</dbReference>
<gene>
    <name evidence="5" type="ORF">IP92_04068</name>
</gene>
<sequence length="207" mass="21796">MMAPRPHDLLFLHALERFEPAGAWPAWLDAAWHARAPLVVRREAVADGRVPAGARGRTRSERCKGYVQAASVARIVTPEMLARQAGTGDPAMPALQVLAALAPRLDELGVAWGPAGGAGFQLACGLPVLRADSDLDLLVRSPAPLATATLEQLLRMQADAAVRVDIQVDTGTGGFALADYARGGRVLVKTAHGPVLVSDPWHQAVAA</sequence>
<keyword evidence="1 5" id="KW-0808">Transferase</keyword>
<keyword evidence="2" id="KW-0548">Nucleotidyltransferase</keyword>